<feature type="transmembrane region" description="Helical" evidence="1">
    <location>
        <begin position="91"/>
        <end position="110"/>
    </location>
</feature>
<proteinExistence type="predicted"/>
<accession>A0A5N5HTH9</accession>
<evidence type="ECO:0000256" key="1">
    <source>
        <dbReference type="SAM" id="Phobius"/>
    </source>
</evidence>
<reference evidence="2 3" key="1">
    <citation type="submission" date="2019-09" db="EMBL/GenBank/DDBJ databases">
        <authorList>
            <person name="Ou C."/>
        </authorList>
    </citation>
    <scope>NUCLEOTIDE SEQUENCE [LARGE SCALE GENOMIC DNA]</scope>
    <source>
        <strain evidence="2">S2</strain>
        <tissue evidence="2">Leaf</tissue>
    </source>
</reference>
<dbReference type="PANTHER" id="PTHR48473">
    <property type="entry name" value="TIR DOMAIN-CONTAINING PROTEIN"/>
    <property type="match status" value="1"/>
</dbReference>
<feature type="transmembrane region" description="Helical" evidence="1">
    <location>
        <begin position="130"/>
        <end position="148"/>
    </location>
</feature>
<reference evidence="3" key="2">
    <citation type="submission" date="2019-10" db="EMBL/GenBank/DDBJ databases">
        <title>A de novo genome assembly of a pear dwarfing rootstock.</title>
        <authorList>
            <person name="Wang F."/>
            <person name="Wang J."/>
            <person name="Li S."/>
            <person name="Zhang Y."/>
            <person name="Fang M."/>
            <person name="Ma L."/>
            <person name="Zhao Y."/>
            <person name="Jiang S."/>
        </authorList>
    </citation>
    <scope>NUCLEOTIDE SEQUENCE [LARGE SCALE GENOMIC DNA]</scope>
</reference>
<evidence type="ECO:0000313" key="3">
    <source>
        <dbReference type="Proteomes" id="UP000327157"/>
    </source>
</evidence>
<name>A0A5N5HTH9_9ROSA</name>
<dbReference type="Proteomes" id="UP000327157">
    <property type="component" value="Chromosome 8"/>
</dbReference>
<keyword evidence="1" id="KW-0472">Membrane</keyword>
<keyword evidence="1" id="KW-0812">Transmembrane</keyword>
<organism evidence="2 3">
    <name type="scientific">Pyrus ussuriensis x Pyrus communis</name>
    <dbReference type="NCBI Taxonomy" id="2448454"/>
    <lineage>
        <taxon>Eukaryota</taxon>
        <taxon>Viridiplantae</taxon>
        <taxon>Streptophyta</taxon>
        <taxon>Embryophyta</taxon>
        <taxon>Tracheophyta</taxon>
        <taxon>Spermatophyta</taxon>
        <taxon>Magnoliopsida</taxon>
        <taxon>eudicotyledons</taxon>
        <taxon>Gunneridae</taxon>
        <taxon>Pentapetalae</taxon>
        <taxon>rosids</taxon>
        <taxon>fabids</taxon>
        <taxon>Rosales</taxon>
        <taxon>Rosaceae</taxon>
        <taxon>Amygdaloideae</taxon>
        <taxon>Maleae</taxon>
        <taxon>Pyrus</taxon>
    </lineage>
</organism>
<reference evidence="2 3" key="3">
    <citation type="submission" date="2019-11" db="EMBL/GenBank/DDBJ databases">
        <title>A de novo genome assembly of a pear dwarfing rootstock.</title>
        <authorList>
            <person name="Wang F."/>
            <person name="Wang J."/>
            <person name="Li S."/>
            <person name="Zhang Y."/>
            <person name="Fang M."/>
            <person name="Ma L."/>
            <person name="Zhao Y."/>
            <person name="Jiang S."/>
        </authorList>
    </citation>
    <scope>NUCLEOTIDE SEQUENCE [LARGE SCALE GENOMIC DNA]</scope>
    <source>
        <strain evidence="2">S2</strain>
        <tissue evidence="2">Leaf</tissue>
    </source>
</reference>
<dbReference type="AlphaFoldDB" id="A0A5N5HTH9"/>
<dbReference type="EMBL" id="SMOL01000148">
    <property type="protein sequence ID" value="KAB2629452.1"/>
    <property type="molecule type" value="Genomic_DNA"/>
</dbReference>
<sequence>MEAVIMYLSSPSKEWSGLAYSAEWIFLVTSLCLEIVSAACDQASSPSKPGYALSGMLLAIAAVLICIWELIHKGREENFVRRKQQGIRSWIYYMLLGSLPNIYGLLGGITQFVFSTVQYAYLIQRAETPIKMSLLPSVFLICLITTRLSRKRMQTVDKTAEHTA</sequence>
<dbReference type="OrthoDB" id="1166453at2759"/>
<evidence type="ECO:0000313" key="2">
    <source>
        <dbReference type="EMBL" id="KAB2629452.1"/>
    </source>
</evidence>
<comment type="caution">
    <text evidence="2">The sequence shown here is derived from an EMBL/GenBank/DDBJ whole genome shotgun (WGS) entry which is preliminary data.</text>
</comment>
<dbReference type="PANTHER" id="PTHR48473:SF1">
    <property type="entry name" value="TIR DOMAIN-CONTAINING PROTEIN"/>
    <property type="match status" value="1"/>
</dbReference>
<protein>
    <submittedName>
        <fullName evidence="2">Disease resistance RPP13-like protein 1</fullName>
    </submittedName>
</protein>
<feature type="transmembrane region" description="Helical" evidence="1">
    <location>
        <begin position="21"/>
        <end position="39"/>
    </location>
</feature>
<keyword evidence="1" id="KW-1133">Transmembrane helix</keyword>
<keyword evidence="3" id="KW-1185">Reference proteome</keyword>
<feature type="transmembrane region" description="Helical" evidence="1">
    <location>
        <begin position="51"/>
        <end position="71"/>
    </location>
</feature>
<gene>
    <name evidence="2" type="ORF">D8674_034247</name>
</gene>